<gene>
    <name evidence="3" type="ORF">DFH07DRAFT_850965</name>
</gene>
<feature type="transmembrane region" description="Helical" evidence="1">
    <location>
        <begin position="211"/>
        <end position="230"/>
    </location>
</feature>
<feature type="transmembrane region" description="Helical" evidence="1">
    <location>
        <begin position="119"/>
        <end position="139"/>
    </location>
</feature>
<accession>A0AAD7MSD5</accession>
<feature type="transmembrane region" description="Helical" evidence="1">
    <location>
        <begin position="236"/>
        <end position="255"/>
    </location>
</feature>
<feature type="transmembrane region" description="Helical" evidence="1">
    <location>
        <begin position="14"/>
        <end position="32"/>
    </location>
</feature>
<keyword evidence="1" id="KW-1133">Transmembrane helix</keyword>
<dbReference type="EMBL" id="JARJLG010000203">
    <property type="protein sequence ID" value="KAJ7728700.1"/>
    <property type="molecule type" value="Genomic_DNA"/>
</dbReference>
<proteinExistence type="predicted"/>
<dbReference type="Pfam" id="PF20151">
    <property type="entry name" value="DUF6533"/>
    <property type="match status" value="1"/>
</dbReference>
<keyword evidence="4" id="KW-1185">Reference proteome</keyword>
<name>A0AAD7MSD5_9AGAR</name>
<comment type="caution">
    <text evidence="3">The sequence shown here is derived from an EMBL/GenBank/DDBJ whole genome shotgun (WGS) entry which is preliminary data.</text>
</comment>
<evidence type="ECO:0000313" key="4">
    <source>
        <dbReference type="Proteomes" id="UP001215280"/>
    </source>
</evidence>
<dbReference type="InterPro" id="IPR045340">
    <property type="entry name" value="DUF6533"/>
</dbReference>
<sequence length="317" mass="35388">MNAAEIQSQLNSNYYFNIISFTLLFYDYFLTLDWEISRYWGTPFSWPSTLFFLNRYGTLLGNIPVVIQYFWSLESTPQKIMVCLHLESYHQYFIIATQLMVGVMLILRTHALYERNRRVLILMLAVAASGVVVGLWSVITGKTGNTVENLPLYFGCNYAISQSQGVSLASAWAGVAVFDCMIFLLTLYKVFSRRRTRGTDLFTVLLRDGSVYFGVMVMSNLSNILSFVLGSPYTRGIATTWTNIISSIMISRLMLNLRDPALAHMTGRLSTSGTITGGSVMFAPSGGSPVLDTAMDIELVDRQTNSAGPRHVSDGTQ</sequence>
<protein>
    <recommendedName>
        <fullName evidence="2">DUF6533 domain-containing protein</fullName>
    </recommendedName>
</protein>
<organism evidence="3 4">
    <name type="scientific">Mycena maculata</name>
    <dbReference type="NCBI Taxonomy" id="230809"/>
    <lineage>
        <taxon>Eukaryota</taxon>
        <taxon>Fungi</taxon>
        <taxon>Dikarya</taxon>
        <taxon>Basidiomycota</taxon>
        <taxon>Agaricomycotina</taxon>
        <taxon>Agaricomycetes</taxon>
        <taxon>Agaricomycetidae</taxon>
        <taxon>Agaricales</taxon>
        <taxon>Marasmiineae</taxon>
        <taxon>Mycenaceae</taxon>
        <taxon>Mycena</taxon>
    </lineage>
</organism>
<dbReference type="Proteomes" id="UP001215280">
    <property type="component" value="Unassembled WGS sequence"/>
</dbReference>
<feature type="transmembrane region" description="Helical" evidence="1">
    <location>
        <begin position="91"/>
        <end position="107"/>
    </location>
</feature>
<reference evidence="3" key="1">
    <citation type="submission" date="2023-03" db="EMBL/GenBank/DDBJ databases">
        <title>Massive genome expansion in bonnet fungi (Mycena s.s.) driven by repeated elements and novel gene families across ecological guilds.</title>
        <authorList>
            <consortium name="Lawrence Berkeley National Laboratory"/>
            <person name="Harder C.B."/>
            <person name="Miyauchi S."/>
            <person name="Viragh M."/>
            <person name="Kuo A."/>
            <person name="Thoen E."/>
            <person name="Andreopoulos B."/>
            <person name="Lu D."/>
            <person name="Skrede I."/>
            <person name="Drula E."/>
            <person name="Henrissat B."/>
            <person name="Morin E."/>
            <person name="Kohler A."/>
            <person name="Barry K."/>
            <person name="LaButti K."/>
            <person name="Morin E."/>
            <person name="Salamov A."/>
            <person name="Lipzen A."/>
            <person name="Mereny Z."/>
            <person name="Hegedus B."/>
            <person name="Baldrian P."/>
            <person name="Stursova M."/>
            <person name="Weitz H."/>
            <person name="Taylor A."/>
            <person name="Grigoriev I.V."/>
            <person name="Nagy L.G."/>
            <person name="Martin F."/>
            <person name="Kauserud H."/>
        </authorList>
    </citation>
    <scope>NUCLEOTIDE SEQUENCE</scope>
    <source>
        <strain evidence="3">CBHHK188m</strain>
    </source>
</reference>
<keyword evidence="1" id="KW-0472">Membrane</keyword>
<feature type="domain" description="DUF6533" evidence="2">
    <location>
        <begin position="15"/>
        <end position="60"/>
    </location>
</feature>
<evidence type="ECO:0000313" key="3">
    <source>
        <dbReference type="EMBL" id="KAJ7728700.1"/>
    </source>
</evidence>
<feature type="transmembrane region" description="Helical" evidence="1">
    <location>
        <begin position="171"/>
        <end position="191"/>
    </location>
</feature>
<evidence type="ECO:0000259" key="2">
    <source>
        <dbReference type="Pfam" id="PF20151"/>
    </source>
</evidence>
<evidence type="ECO:0000256" key="1">
    <source>
        <dbReference type="SAM" id="Phobius"/>
    </source>
</evidence>
<keyword evidence="1" id="KW-0812">Transmembrane</keyword>
<dbReference type="AlphaFoldDB" id="A0AAD7MSD5"/>